<evidence type="ECO:0000256" key="1">
    <source>
        <dbReference type="SAM" id="MobiDB-lite"/>
    </source>
</evidence>
<feature type="region of interest" description="Disordered" evidence="1">
    <location>
        <begin position="133"/>
        <end position="162"/>
    </location>
</feature>
<sequence>MCDRRCSRNAHKPSGHGSLANRSCRPPKIFRGPISGHPIRPWSSDRERDKASAPRTQSEKPTSSGHQARSGCNFRDLGIRVAIAARPSSAQNEDTETRSNPSSQTSWSEVSSSLAATHSSKLVGSLVSSAQSSERSTPWIRIDTSKISSERGPDQSSTSGRPCCAHMDMNGSIQIPWIAGAICRHSGQPRTTLLSIAEDGNASCLNQDVLRPINGVF</sequence>
<feature type="region of interest" description="Disordered" evidence="1">
    <location>
        <begin position="85"/>
        <end position="112"/>
    </location>
</feature>
<dbReference type="EMBL" id="UXAW01000071">
    <property type="protein sequence ID" value="VDC29158.1"/>
    <property type="molecule type" value="Genomic_DNA"/>
</dbReference>
<accession>A0A3P5XMX1</accession>
<feature type="region of interest" description="Disordered" evidence="1">
    <location>
        <begin position="1"/>
        <end position="71"/>
    </location>
</feature>
<keyword evidence="3" id="KW-1185">Reference proteome</keyword>
<dbReference type="Proteomes" id="UP000277498">
    <property type="component" value="Unassembled WGS sequence"/>
</dbReference>
<feature type="compositionally biased region" description="Low complexity" evidence="1">
    <location>
        <begin position="102"/>
        <end position="112"/>
    </location>
</feature>
<dbReference type="AlphaFoldDB" id="A0A3P5XMX1"/>
<organism evidence="2 3">
    <name type="scientific">Pseudogemmobacter humi</name>
    <dbReference type="NCBI Taxonomy" id="2483812"/>
    <lineage>
        <taxon>Bacteria</taxon>
        <taxon>Pseudomonadati</taxon>
        <taxon>Pseudomonadota</taxon>
        <taxon>Alphaproteobacteria</taxon>
        <taxon>Rhodobacterales</taxon>
        <taxon>Paracoccaceae</taxon>
        <taxon>Pseudogemmobacter</taxon>
    </lineage>
</organism>
<protein>
    <submittedName>
        <fullName evidence="2">Uncharacterized protein</fullName>
    </submittedName>
</protein>
<gene>
    <name evidence="2" type="ORF">XINFAN_02243</name>
</gene>
<proteinExistence type="predicted"/>
<reference evidence="2 3" key="1">
    <citation type="submission" date="2018-11" db="EMBL/GenBank/DDBJ databases">
        <authorList>
            <person name="Criscuolo A."/>
        </authorList>
    </citation>
    <scope>NUCLEOTIDE SEQUENCE [LARGE SCALE GENOMIC DNA]</scope>
    <source>
        <strain evidence="2">ACIP111625</strain>
    </source>
</reference>
<name>A0A3P5XMX1_9RHOB</name>
<feature type="compositionally biased region" description="Basic and acidic residues" evidence="1">
    <location>
        <begin position="43"/>
        <end position="52"/>
    </location>
</feature>
<evidence type="ECO:0000313" key="2">
    <source>
        <dbReference type="EMBL" id="VDC29158.1"/>
    </source>
</evidence>
<evidence type="ECO:0000313" key="3">
    <source>
        <dbReference type="Proteomes" id="UP000277498"/>
    </source>
</evidence>
<feature type="compositionally biased region" description="Polar residues" evidence="1">
    <location>
        <begin position="54"/>
        <end position="67"/>
    </location>
</feature>